<proteinExistence type="predicted"/>
<organism evidence="1 2">
    <name type="scientific">Fusarium napiforme</name>
    <dbReference type="NCBI Taxonomy" id="42672"/>
    <lineage>
        <taxon>Eukaryota</taxon>
        <taxon>Fungi</taxon>
        <taxon>Dikarya</taxon>
        <taxon>Ascomycota</taxon>
        <taxon>Pezizomycotina</taxon>
        <taxon>Sordariomycetes</taxon>
        <taxon>Hypocreomycetidae</taxon>
        <taxon>Hypocreales</taxon>
        <taxon>Nectriaceae</taxon>
        <taxon>Fusarium</taxon>
        <taxon>Fusarium fujikuroi species complex</taxon>
    </lineage>
</organism>
<keyword evidence="2" id="KW-1185">Reference proteome</keyword>
<dbReference type="Proteomes" id="UP000574317">
    <property type="component" value="Unassembled WGS sequence"/>
</dbReference>
<dbReference type="AlphaFoldDB" id="A0A8H5MIF4"/>
<sequence>MGFRRHCDRLSRRLSRRRRTPDTESQIWRVNAILQPNGELRLVISNPHPDDPPTNHFADFESADEMLDGTSFHATRRTLMGQVHRIQLLVYPDGTEFDVVVEEPRGRALWVVV</sequence>
<evidence type="ECO:0000313" key="1">
    <source>
        <dbReference type="EMBL" id="KAF5530064.1"/>
    </source>
</evidence>
<comment type="caution">
    <text evidence="1">The sequence shown here is derived from an EMBL/GenBank/DDBJ whole genome shotgun (WGS) entry which is preliminary data.</text>
</comment>
<gene>
    <name evidence="1" type="ORF">FNAPI_13666</name>
</gene>
<protein>
    <submittedName>
        <fullName evidence="1">Uncharacterized protein</fullName>
    </submittedName>
</protein>
<name>A0A8H5MIF4_9HYPO</name>
<reference evidence="1 2" key="1">
    <citation type="submission" date="2020-05" db="EMBL/GenBank/DDBJ databases">
        <title>Identification and distribution of gene clusters putatively required for synthesis of sphingolipid metabolism inhibitors in phylogenetically diverse species of the filamentous fungus Fusarium.</title>
        <authorList>
            <person name="Kim H.-S."/>
            <person name="Busman M."/>
            <person name="Brown D.W."/>
            <person name="Divon H."/>
            <person name="Uhlig S."/>
            <person name="Proctor R.H."/>
        </authorList>
    </citation>
    <scope>NUCLEOTIDE SEQUENCE [LARGE SCALE GENOMIC DNA]</scope>
    <source>
        <strain evidence="1 2">NRRL 25196</strain>
    </source>
</reference>
<accession>A0A8H5MIF4</accession>
<evidence type="ECO:0000313" key="2">
    <source>
        <dbReference type="Proteomes" id="UP000574317"/>
    </source>
</evidence>
<dbReference type="EMBL" id="JAAOAO010000921">
    <property type="protein sequence ID" value="KAF5530064.1"/>
    <property type="molecule type" value="Genomic_DNA"/>
</dbReference>